<reference evidence="3 4" key="1">
    <citation type="journal article" date="2024" name="J Genomics">
        <title>Draft genome sequencing and assembly of Favolaschia claudopus CIRM-BRFM 2984 isolated from oak limbs.</title>
        <authorList>
            <person name="Navarro D."/>
            <person name="Drula E."/>
            <person name="Chaduli D."/>
            <person name="Cazenave R."/>
            <person name="Ahrendt S."/>
            <person name="Wang J."/>
            <person name="Lipzen A."/>
            <person name="Daum C."/>
            <person name="Barry K."/>
            <person name="Grigoriev I.V."/>
            <person name="Favel A."/>
            <person name="Rosso M.N."/>
            <person name="Martin F."/>
        </authorList>
    </citation>
    <scope>NUCLEOTIDE SEQUENCE [LARGE SCALE GENOMIC DNA]</scope>
    <source>
        <strain evidence="3 4">CIRM-BRFM 2984</strain>
    </source>
</reference>
<dbReference type="InterPro" id="IPR051477">
    <property type="entry name" value="Expansin_CellWall"/>
</dbReference>
<dbReference type="PANTHER" id="PTHR31836">
    <property type="match status" value="1"/>
</dbReference>
<feature type="chain" id="PRO_5043945477" description="RlpA-like double-psi beta-barrel-protein domain-containing protein-containing protein" evidence="2">
    <location>
        <begin position="22"/>
        <end position="147"/>
    </location>
</feature>
<evidence type="ECO:0008006" key="5">
    <source>
        <dbReference type="Google" id="ProtNLM"/>
    </source>
</evidence>
<dbReference type="Proteomes" id="UP001362999">
    <property type="component" value="Unassembled WGS sequence"/>
</dbReference>
<dbReference type="InterPro" id="IPR036908">
    <property type="entry name" value="RlpA-like_sf"/>
</dbReference>
<evidence type="ECO:0000313" key="3">
    <source>
        <dbReference type="EMBL" id="KAK7047012.1"/>
    </source>
</evidence>
<evidence type="ECO:0000256" key="2">
    <source>
        <dbReference type="SAM" id="SignalP"/>
    </source>
</evidence>
<evidence type="ECO:0000313" key="4">
    <source>
        <dbReference type="Proteomes" id="UP001362999"/>
    </source>
</evidence>
<evidence type="ECO:0000256" key="1">
    <source>
        <dbReference type="ARBA" id="ARBA00022729"/>
    </source>
</evidence>
<gene>
    <name evidence="3" type="ORF">R3P38DRAFT_95194</name>
</gene>
<name>A0AAW0D4D8_9AGAR</name>
<dbReference type="Gene3D" id="2.40.40.10">
    <property type="entry name" value="RlpA-like domain"/>
    <property type="match status" value="1"/>
</dbReference>
<protein>
    <recommendedName>
        <fullName evidence="5">RlpA-like double-psi beta-barrel-protein domain-containing protein-containing protein</fullName>
    </recommendedName>
</protein>
<accession>A0AAW0D4D8</accession>
<keyword evidence="1 2" id="KW-0732">Signal</keyword>
<dbReference type="CDD" id="cd22191">
    <property type="entry name" value="DPBB_RlpA_EXP_N-like"/>
    <property type="match status" value="1"/>
</dbReference>
<feature type="signal peptide" evidence="2">
    <location>
        <begin position="1"/>
        <end position="21"/>
    </location>
</feature>
<keyword evidence="4" id="KW-1185">Reference proteome</keyword>
<dbReference type="PANTHER" id="PTHR31836:SF25">
    <property type="entry name" value="RLPA-LIKE PROTEIN DOUBLE-PSI BETA-BARREL DOMAIN-CONTAINING PROTEIN"/>
    <property type="match status" value="1"/>
</dbReference>
<dbReference type="AlphaFoldDB" id="A0AAW0D4D8"/>
<dbReference type="EMBL" id="JAWWNJ010000010">
    <property type="protein sequence ID" value="KAK7047012.1"/>
    <property type="molecule type" value="Genomic_DNA"/>
</dbReference>
<proteinExistence type="predicted"/>
<sequence length="147" mass="15637">MLSTTTTTVLLLSSVSGLAAASGHSFSARSGSAHNAAAKRLENGSQGYSKRDQFTNIEMTWYPTNTGADACSGKDHQDSDWFVAMGYDLFNQGGCCGKKLKITANGKTTTATCVDMCATCPQYGQIDMTKDLFKAGWARGDRVARLG</sequence>
<comment type="caution">
    <text evidence="3">The sequence shown here is derived from an EMBL/GenBank/DDBJ whole genome shotgun (WGS) entry which is preliminary data.</text>
</comment>
<dbReference type="SUPFAM" id="SSF50685">
    <property type="entry name" value="Barwin-like endoglucanases"/>
    <property type="match status" value="1"/>
</dbReference>
<organism evidence="3 4">
    <name type="scientific">Favolaschia claudopus</name>
    <dbReference type="NCBI Taxonomy" id="2862362"/>
    <lineage>
        <taxon>Eukaryota</taxon>
        <taxon>Fungi</taxon>
        <taxon>Dikarya</taxon>
        <taxon>Basidiomycota</taxon>
        <taxon>Agaricomycotina</taxon>
        <taxon>Agaricomycetes</taxon>
        <taxon>Agaricomycetidae</taxon>
        <taxon>Agaricales</taxon>
        <taxon>Marasmiineae</taxon>
        <taxon>Mycenaceae</taxon>
        <taxon>Favolaschia</taxon>
    </lineage>
</organism>